<keyword evidence="1" id="KW-1133">Transmembrane helix</keyword>
<protein>
    <submittedName>
        <fullName evidence="2">Uncharacterized protein</fullName>
    </submittedName>
</protein>
<keyword evidence="1" id="KW-0472">Membrane</keyword>
<dbReference type="Proteomes" id="UP001143330">
    <property type="component" value="Unassembled WGS sequence"/>
</dbReference>
<feature type="transmembrane region" description="Helical" evidence="1">
    <location>
        <begin position="130"/>
        <end position="149"/>
    </location>
</feature>
<accession>A0A9W6JZJ2</accession>
<dbReference type="EMBL" id="BSFM01000017">
    <property type="protein sequence ID" value="GLK86027.1"/>
    <property type="molecule type" value="Genomic_DNA"/>
</dbReference>
<gene>
    <name evidence="2" type="ORF">GCM10017653_40970</name>
</gene>
<dbReference type="RefSeq" id="WP_213360012.1">
    <property type="nucleotide sequence ID" value="NZ_BSFM01000017.1"/>
</dbReference>
<name>A0A9W6JZJ2_9HYPH</name>
<evidence type="ECO:0000313" key="3">
    <source>
        <dbReference type="Proteomes" id="UP001143330"/>
    </source>
</evidence>
<comment type="caution">
    <text evidence="2">The sequence shown here is derived from an EMBL/GenBank/DDBJ whole genome shotgun (WGS) entry which is preliminary data.</text>
</comment>
<keyword evidence="3" id="KW-1185">Reference proteome</keyword>
<reference evidence="2" key="1">
    <citation type="journal article" date="2014" name="Int. J. Syst. Evol. Microbiol.">
        <title>Complete genome sequence of Corynebacterium casei LMG S-19264T (=DSM 44701T), isolated from a smear-ripened cheese.</title>
        <authorList>
            <consortium name="US DOE Joint Genome Institute (JGI-PGF)"/>
            <person name="Walter F."/>
            <person name="Albersmeier A."/>
            <person name="Kalinowski J."/>
            <person name="Ruckert C."/>
        </authorList>
    </citation>
    <scope>NUCLEOTIDE SEQUENCE</scope>
    <source>
        <strain evidence="2">VKM B-2789</strain>
    </source>
</reference>
<evidence type="ECO:0000313" key="2">
    <source>
        <dbReference type="EMBL" id="GLK86027.1"/>
    </source>
</evidence>
<reference evidence="2" key="2">
    <citation type="submission" date="2023-01" db="EMBL/GenBank/DDBJ databases">
        <authorList>
            <person name="Sun Q."/>
            <person name="Evtushenko L."/>
        </authorList>
    </citation>
    <scope>NUCLEOTIDE SEQUENCE</scope>
    <source>
        <strain evidence="2">VKM B-2789</strain>
    </source>
</reference>
<keyword evidence="1" id="KW-0812">Transmembrane</keyword>
<organism evidence="2 3">
    <name type="scientific">Ancylobacter defluvii</name>
    <dbReference type="NCBI Taxonomy" id="1282440"/>
    <lineage>
        <taxon>Bacteria</taxon>
        <taxon>Pseudomonadati</taxon>
        <taxon>Pseudomonadota</taxon>
        <taxon>Alphaproteobacteria</taxon>
        <taxon>Hyphomicrobiales</taxon>
        <taxon>Xanthobacteraceae</taxon>
        <taxon>Ancylobacter</taxon>
    </lineage>
</organism>
<sequence>MGRLWKLIDQWRDDRTRREQLLDELDRLDALYEPDLKAAGRPGSDAYESLAAGLQAESEPYLEELFGIETRQRIRTARRWGVPIPPRPYGHEGDHYWERSRYGEWVLTDEGHKHLRRETAVEVETFAKPWLSWIAIIISVVSLVVAAVFK</sequence>
<dbReference type="AlphaFoldDB" id="A0A9W6JZJ2"/>
<proteinExistence type="predicted"/>
<evidence type="ECO:0000256" key="1">
    <source>
        <dbReference type="SAM" id="Phobius"/>
    </source>
</evidence>